<dbReference type="AlphaFoldDB" id="A0A197JHZ0"/>
<evidence type="ECO:0000313" key="2">
    <source>
        <dbReference type="Proteomes" id="UP000078512"/>
    </source>
</evidence>
<evidence type="ECO:0000313" key="1">
    <source>
        <dbReference type="EMBL" id="OAQ24807.1"/>
    </source>
</evidence>
<proteinExistence type="predicted"/>
<name>A0A197JHZ0_9FUNG</name>
<accession>A0A197JHZ0</accession>
<gene>
    <name evidence="1" type="ORF">K457DRAFT_23727</name>
</gene>
<sequence length="133" mass="15266">MRSSWTNQMEVRAGLCSKHTSSVHSERGATVLHSRTSRRLEIPLKPVVNHFHTIAVTEPNQLWIPNASNFPCVDFLLSPKDLFQVTVSTIHPIKGHPLSELVNNIRQHHWISQDEQPRLIFVVPEHAFHDFPL</sequence>
<dbReference type="OrthoDB" id="19861at2759"/>
<dbReference type="EMBL" id="KV442087">
    <property type="protein sequence ID" value="OAQ24807.1"/>
    <property type="molecule type" value="Genomic_DNA"/>
</dbReference>
<keyword evidence="2" id="KW-1185">Reference proteome</keyword>
<organism evidence="1 2">
    <name type="scientific">Linnemannia elongata AG-77</name>
    <dbReference type="NCBI Taxonomy" id="1314771"/>
    <lineage>
        <taxon>Eukaryota</taxon>
        <taxon>Fungi</taxon>
        <taxon>Fungi incertae sedis</taxon>
        <taxon>Mucoromycota</taxon>
        <taxon>Mortierellomycotina</taxon>
        <taxon>Mortierellomycetes</taxon>
        <taxon>Mortierellales</taxon>
        <taxon>Mortierellaceae</taxon>
        <taxon>Linnemannia</taxon>
    </lineage>
</organism>
<protein>
    <submittedName>
        <fullName evidence="1">Uncharacterized protein</fullName>
    </submittedName>
</protein>
<reference evidence="1 2" key="1">
    <citation type="submission" date="2016-05" db="EMBL/GenBank/DDBJ databases">
        <title>Genome sequencing reveals origins of a unique bacterial endosymbiosis in the earliest lineages of terrestrial Fungi.</title>
        <authorList>
            <consortium name="DOE Joint Genome Institute"/>
            <person name="Uehling J."/>
            <person name="Gryganskyi A."/>
            <person name="Hameed K."/>
            <person name="Tschaplinski T."/>
            <person name="Misztal P."/>
            <person name="Wu S."/>
            <person name="Desiro A."/>
            <person name="Vande Pol N."/>
            <person name="Du Z.-Y."/>
            <person name="Zienkiewicz A."/>
            <person name="Zienkiewicz K."/>
            <person name="Morin E."/>
            <person name="Tisserant E."/>
            <person name="Splivallo R."/>
            <person name="Hainaut M."/>
            <person name="Henrissat B."/>
            <person name="Ohm R."/>
            <person name="Kuo A."/>
            <person name="Yan J."/>
            <person name="Lipzen A."/>
            <person name="Nolan M."/>
            <person name="Labutti K."/>
            <person name="Barry K."/>
            <person name="Goldstein A."/>
            <person name="Labbe J."/>
            <person name="Schadt C."/>
            <person name="Tuskan G."/>
            <person name="Grigoriev I."/>
            <person name="Martin F."/>
            <person name="Vilgalys R."/>
            <person name="Bonito G."/>
        </authorList>
    </citation>
    <scope>NUCLEOTIDE SEQUENCE [LARGE SCALE GENOMIC DNA]</scope>
    <source>
        <strain evidence="1 2">AG-77</strain>
    </source>
</reference>
<dbReference type="Proteomes" id="UP000078512">
    <property type="component" value="Unassembled WGS sequence"/>
</dbReference>